<keyword evidence="2" id="KW-1185">Reference proteome</keyword>
<dbReference type="Proteomes" id="UP001148662">
    <property type="component" value="Unassembled WGS sequence"/>
</dbReference>
<organism evidence="1 2">
    <name type="scientific">Phlebia brevispora</name>
    <dbReference type="NCBI Taxonomy" id="194682"/>
    <lineage>
        <taxon>Eukaryota</taxon>
        <taxon>Fungi</taxon>
        <taxon>Dikarya</taxon>
        <taxon>Basidiomycota</taxon>
        <taxon>Agaricomycotina</taxon>
        <taxon>Agaricomycetes</taxon>
        <taxon>Polyporales</taxon>
        <taxon>Meruliaceae</taxon>
        <taxon>Phlebia</taxon>
    </lineage>
</organism>
<accession>A0ACC1T6J3</accession>
<protein>
    <submittedName>
        <fullName evidence="1">Uncharacterized protein</fullName>
    </submittedName>
</protein>
<dbReference type="EMBL" id="JANHOG010000467">
    <property type="protein sequence ID" value="KAJ3554071.1"/>
    <property type="molecule type" value="Genomic_DNA"/>
</dbReference>
<reference evidence="1" key="1">
    <citation type="submission" date="2022-07" db="EMBL/GenBank/DDBJ databases">
        <title>Genome Sequence of Phlebia brevispora.</title>
        <authorList>
            <person name="Buettner E."/>
        </authorList>
    </citation>
    <scope>NUCLEOTIDE SEQUENCE</scope>
    <source>
        <strain evidence="1">MPL23</strain>
    </source>
</reference>
<gene>
    <name evidence="1" type="ORF">NM688_g3297</name>
</gene>
<evidence type="ECO:0000313" key="1">
    <source>
        <dbReference type="EMBL" id="KAJ3554071.1"/>
    </source>
</evidence>
<proteinExistence type="predicted"/>
<evidence type="ECO:0000313" key="2">
    <source>
        <dbReference type="Proteomes" id="UP001148662"/>
    </source>
</evidence>
<comment type="caution">
    <text evidence="1">The sequence shown here is derived from an EMBL/GenBank/DDBJ whole genome shotgun (WGS) entry which is preliminary data.</text>
</comment>
<name>A0ACC1T6J3_9APHY</name>
<sequence>MAAYFLITFLLVLLVPLTLSSPTVFKQKTSKEGCPCEECIKHRSTLKQGFFNPKARRRTIFLLIGWTLCGFLTYKAVTSKVENKVYNPFEILDISTSATTKDIKSHYKKLSRKFHPDKVKLTENQTMESVEAYFVEITKAYKALTDEVIRQNWERYGHPDGRQEVTMGIALPKWIVEGPNRNWVLAGYGIIFGGLLPAFVGNWWFGNRDKTKDGVKARSAAAFFKGITEESGMDDVVGALGKSFEWERPEKKTQAAELDELEKTISQRLGDKWSNLKRIAEVVPEKHEVRRRAFILLYAHLLRLPVSSSALRAEQAKVLLQIPTLLNSLLNISISRNWLFPTLAVLRLHSYLAQALVPGDSTVKYAQLPGIEPEEAKKLSREASAFDELVDTMQQQKDGRTGEIKKAMSRWGRLDLVDASFKVIGERVVTPMSFVFLVVKLRIVPPTAQPIVKDEKEPAKKDDLDEKFLLSRKESEDMPKGAHDGGWAHAPHWPANRKPGWWLVLADPKIGRVIVPPMRITDVPITDGTSARDYRSYKLQFQAPPVQQTPLTLTWKLYLISDTFVGEEVSKDMKLTISAPLPETVEEDEISDPEEDSLAGQMAMMRGGKVKKRGEEESDDESTTDDDKESDSDSSSDSD</sequence>